<dbReference type="PATRIC" id="fig|66969.6.peg.1561"/>
<comment type="pathway">
    <text evidence="3 4">Cofactor biosynthesis; coenzyme A biosynthesis; CoA from (R)-pantothenate: step 3/5.</text>
</comment>
<evidence type="ECO:0000256" key="1">
    <source>
        <dbReference type="ARBA" id="ARBA00022793"/>
    </source>
</evidence>
<dbReference type="EMBL" id="LNZB01000036">
    <property type="protein sequence ID" value="KTD79352.1"/>
    <property type="molecule type" value="Genomic_DNA"/>
</dbReference>
<comment type="function">
    <text evidence="3">Catalyzes two sequential steps in the biosynthesis of coenzyme A. In the first step cysteine is conjugated to 4'-phosphopantothenate to form 4-phosphopantothenoylcysteine. In the second step the latter compound is decarboxylated to form 4'-phosphopantotheine.</text>
</comment>
<name>A0A0W1ADF8_9GAMM</name>
<comment type="cofactor">
    <cofactor evidence="3">
        <name>FMN</name>
        <dbReference type="ChEBI" id="CHEBI:58210"/>
    </cofactor>
    <text evidence="3">Binds 1 FMN per subunit.</text>
</comment>
<dbReference type="Pfam" id="PF04127">
    <property type="entry name" value="DFP"/>
    <property type="match status" value="1"/>
</dbReference>
<comment type="caution">
    <text evidence="7">The sequence shown here is derived from an EMBL/GenBank/DDBJ whole genome shotgun (WGS) entry which is preliminary data.</text>
</comment>
<comment type="similarity">
    <text evidence="3 4">In the N-terminal section; belongs to the HFCD (homo-oligomeric flavin containing Cys decarboxylase) superfamily.</text>
</comment>
<keyword evidence="3" id="KW-0511">Multifunctional enzyme</keyword>
<dbReference type="InterPro" id="IPR007085">
    <property type="entry name" value="DNA/pantothenate-metab_flavo_C"/>
</dbReference>
<dbReference type="Gene3D" id="3.40.50.10300">
    <property type="entry name" value="CoaB-like"/>
    <property type="match status" value="1"/>
</dbReference>
<keyword evidence="3" id="KW-0460">Magnesium</keyword>
<comment type="catalytic activity">
    <reaction evidence="3 4">
        <text>(R)-4'-phosphopantothenate + L-cysteine + CTP = N-[(R)-4-phosphopantothenoyl]-L-cysteine + CMP + diphosphate + H(+)</text>
        <dbReference type="Rhea" id="RHEA:19397"/>
        <dbReference type="ChEBI" id="CHEBI:10986"/>
        <dbReference type="ChEBI" id="CHEBI:15378"/>
        <dbReference type="ChEBI" id="CHEBI:33019"/>
        <dbReference type="ChEBI" id="CHEBI:35235"/>
        <dbReference type="ChEBI" id="CHEBI:37563"/>
        <dbReference type="ChEBI" id="CHEBI:59458"/>
        <dbReference type="ChEBI" id="CHEBI:60377"/>
        <dbReference type="EC" id="6.3.2.5"/>
    </reaction>
</comment>
<dbReference type="GO" id="GO:0046872">
    <property type="term" value="F:metal ion binding"/>
    <property type="evidence" value="ECO:0007669"/>
    <property type="project" value="UniProtKB-KW"/>
</dbReference>
<dbReference type="GO" id="GO:0004633">
    <property type="term" value="F:phosphopantothenoylcysteine decarboxylase activity"/>
    <property type="evidence" value="ECO:0007669"/>
    <property type="project" value="UniProtKB-UniRule"/>
</dbReference>
<dbReference type="SUPFAM" id="SSF52507">
    <property type="entry name" value="Homo-oligomeric flavin-containing Cys decarboxylases, HFCD"/>
    <property type="match status" value="1"/>
</dbReference>
<evidence type="ECO:0000256" key="3">
    <source>
        <dbReference type="HAMAP-Rule" id="MF_02225"/>
    </source>
</evidence>
<dbReference type="AlphaFoldDB" id="A0A0W1ADF8"/>
<proteinExistence type="inferred from homology"/>
<feature type="binding site" evidence="3">
    <location>
        <position position="338"/>
    </location>
    <ligand>
        <name>CTP</name>
        <dbReference type="ChEBI" id="CHEBI:37563"/>
    </ligand>
</feature>
<keyword evidence="3 4" id="KW-0288">FMN</keyword>
<dbReference type="InterPro" id="IPR036551">
    <property type="entry name" value="Flavin_trans-like"/>
</dbReference>
<dbReference type="PANTHER" id="PTHR14359">
    <property type="entry name" value="HOMO-OLIGOMERIC FLAVIN CONTAINING CYS DECARBOXYLASE FAMILY"/>
    <property type="match status" value="1"/>
</dbReference>
<evidence type="ECO:0000256" key="2">
    <source>
        <dbReference type="ARBA" id="ARBA00023239"/>
    </source>
</evidence>
<accession>A0A0W1ADF8</accession>
<keyword evidence="3" id="KW-0479">Metal-binding</keyword>
<dbReference type="GO" id="GO:0015941">
    <property type="term" value="P:pantothenate catabolic process"/>
    <property type="evidence" value="ECO:0007669"/>
    <property type="project" value="InterPro"/>
</dbReference>
<dbReference type="UniPathway" id="UPA00241">
    <property type="reaction ID" value="UER00353"/>
</dbReference>
<evidence type="ECO:0000313" key="7">
    <source>
        <dbReference type="EMBL" id="KTD79352.1"/>
    </source>
</evidence>
<dbReference type="GO" id="GO:0015937">
    <property type="term" value="P:coenzyme A biosynthetic process"/>
    <property type="evidence" value="ECO:0007669"/>
    <property type="project" value="UniProtKB-UniRule"/>
</dbReference>
<dbReference type="EC" id="6.3.2.5" evidence="3"/>
<evidence type="ECO:0000313" key="8">
    <source>
        <dbReference type="Proteomes" id="UP000054729"/>
    </source>
</evidence>
<dbReference type="RefSeq" id="WP_058480218.1">
    <property type="nucleotide sequence ID" value="NZ_CAAAIQ010000016.1"/>
</dbReference>
<dbReference type="GO" id="GO:0010181">
    <property type="term" value="F:FMN binding"/>
    <property type="evidence" value="ECO:0007669"/>
    <property type="project" value="UniProtKB-UniRule"/>
</dbReference>
<reference evidence="7 8" key="1">
    <citation type="submission" date="2015-11" db="EMBL/GenBank/DDBJ databases">
        <title>Genomic analysis of 38 Legionella species identifies large and diverse effector repertoires.</title>
        <authorList>
            <person name="Burstein D."/>
            <person name="Amaro F."/>
            <person name="Zusman T."/>
            <person name="Lifshitz Z."/>
            <person name="Cohen O."/>
            <person name="Gilbert J.A."/>
            <person name="Pupko T."/>
            <person name="Shuman H.A."/>
            <person name="Segal G."/>
        </authorList>
    </citation>
    <scope>NUCLEOTIDE SEQUENCE [LARGE SCALE GENOMIC DNA]</scope>
    <source>
        <strain evidence="7 8">ATCC 51914</strain>
    </source>
</reference>
<feature type="domain" description="Flavoprotein" evidence="5">
    <location>
        <begin position="7"/>
        <end position="175"/>
    </location>
</feature>
<comment type="catalytic activity">
    <reaction evidence="3 4">
        <text>N-[(R)-4-phosphopantothenoyl]-L-cysteine + H(+) = (R)-4'-phosphopantetheine + CO2</text>
        <dbReference type="Rhea" id="RHEA:16793"/>
        <dbReference type="ChEBI" id="CHEBI:15378"/>
        <dbReference type="ChEBI" id="CHEBI:16526"/>
        <dbReference type="ChEBI" id="CHEBI:59458"/>
        <dbReference type="ChEBI" id="CHEBI:61723"/>
        <dbReference type="EC" id="4.1.1.36"/>
    </reaction>
</comment>
<organism evidence="7 8">
    <name type="scientific">Legionella waltersii</name>
    <dbReference type="NCBI Taxonomy" id="66969"/>
    <lineage>
        <taxon>Bacteria</taxon>
        <taxon>Pseudomonadati</taxon>
        <taxon>Pseudomonadota</taxon>
        <taxon>Gammaproteobacteria</taxon>
        <taxon>Legionellales</taxon>
        <taxon>Legionellaceae</taxon>
        <taxon>Legionella</taxon>
    </lineage>
</organism>
<keyword evidence="1 3" id="KW-0210">Decarboxylase</keyword>
<evidence type="ECO:0000256" key="4">
    <source>
        <dbReference type="RuleBase" id="RU364078"/>
    </source>
</evidence>
<feature type="binding site" evidence="3">
    <location>
        <position position="324"/>
    </location>
    <ligand>
        <name>CTP</name>
        <dbReference type="ChEBI" id="CHEBI:37563"/>
    </ligand>
</feature>
<sequence>MQDFVNKKILLGVCGGVAAYKSVYLLRELTALGAEVRVVMTQSAQEFITPLMMQAISGNEVRTDLFDTQAERAMGHIELARWADYLLIAPATANCLAKMAQGIADDLLSTLYLVAEVPVIVCPAMNRSMWAHPATRANCELLQERGVIFVGPEEGAQACGEHGLGRVSESQQIINTLRLLDVNQLLTGKKVVITAGPTREAIDPVRYLSNYSSGKMGFAMAEACAMAGAQVTLISGPCDLETFSQIELIRVESAQSMYEEVKKHVCKGDIFIAAAAVADYRAHSPSPEKMKKKERNELTIDLVKNRDILASVSEQGKASFVVGFAAETNDVITYAKDKLQAKKLDMIVANKVGKGLGFERDENQVTVITKNKQIELPLTQKTRLAGQIIAIIASTLQNGAL</sequence>
<keyword evidence="2 3" id="KW-0456">Lyase</keyword>
<comment type="cofactor">
    <cofactor evidence="3">
        <name>Mg(2+)</name>
        <dbReference type="ChEBI" id="CHEBI:18420"/>
    </cofactor>
</comment>
<dbReference type="Pfam" id="PF02441">
    <property type="entry name" value="Flavoprotein"/>
    <property type="match status" value="1"/>
</dbReference>
<dbReference type="STRING" id="66969.Lwal_1424"/>
<dbReference type="NCBIfam" id="TIGR00521">
    <property type="entry name" value="coaBC_dfp"/>
    <property type="match status" value="1"/>
</dbReference>
<dbReference type="GO" id="GO:0004632">
    <property type="term" value="F:phosphopantothenate--cysteine ligase activity"/>
    <property type="evidence" value="ECO:0007669"/>
    <property type="project" value="UniProtKB-UniRule"/>
</dbReference>
<dbReference type="GO" id="GO:0071513">
    <property type="term" value="C:phosphopantothenoylcysteine decarboxylase complex"/>
    <property type="evidence" value="ECO:0007669"/>
    <property type="project" value="TreeGrafter"/>
</dbReference>
<dbReference type="SUPFAM" id="SSF102645">
    <property type="entry name" value="CoaB-like"/>
    <property type="match status" value="1"/>
</dbReference>
<dbReference type="Proteomes" id="UP000054729">
    <property type="component" value="Unassembled WGS sequence"/>
</dbReference>
<gene>
    <name evidence="3" type="primary">coaBC</name>
    <name evidence="7" type="ORF">Lwal_1424</name>
</gene>
<dbReference type="OrthoDB" id="9802554at2"/>
<dbReference type="InterPro" id="IPR035929">
    <property type="entry name" value="CoaB-like_sf"/>
</dbReference>
<comment type="similarity">
    <text evidence="3 4">In the C-terminal section; belongs to the PPC synthetase family.</text>
</comment>
<dbReference type="Gene3D" id="3.40.50.1950">
    <property type="entry name" value="Flavin prenyltransferase-like"/>
    <property type="match status" value="1"/>
</dbReference>
<dbReference type="InterPro" id="IPR005252">
    <property type="entry name" value="CoaBC"/>
</dbReference>
<keyword evidence="8" id="KW-1185">Reference proteome</keyword>
<evidence type="ECO:0000259" key="5">
    <source>
        <dbReference type="Pfam" id="PF02441"/>
    </source>
</evidence>
<feature type="binding site" evidence="3">
    <location>
        <position position="342"/>
    </location>
    <ligand>
        <name>CTP</name>
        <dbReference type="ChEBI" id="CHEBI:37563"/>
    </ligand>
</feature>
<comment type="pathway">
    <text evidence="3 4">Cofactor biosynthesis; coenzyme A biosynthesis; CoA from (R)-pantothenate: step 2/5.</text>
</comment>
<comment type="caution">
    <text evidence="3">Lacks conserved residue(s) required for the propagation of feature annotation.</text>
</comment>
<evidence type="ECO:0000259" key="6">
    <source>
        <dbReference type="Pfam" id="PF04127"/>
    </source>
</evidence>
<dbReference type="HAMAP" id="MF_02225">
    <property type="entry name" value="CoaBC"/>
    <property type="match status" value="1"/>
</dbReference>
<feature type="active site" description="Proton donor" evidence="3">
    <location>
        <position position="159"/>
    </location>
</feature>
<feature type="region of interest" description="Phosphopantothenoylcysteine decarboxylase" evidence="3">
    <location>
        <begin position="1"/>
        <end position="190"/>
    </location>
</feature>
<feature type="binding site" evidence="3">
    <location>
        <position position="279"/>
    </location>
    <ligand>
        <name>CTP</name>
        <dbReference type="ChEBI" id="CHEBI:37563"/>
    </ligand>
</feature>
<keyword evidence="3 4" id="KW-0285">Flavoprotein</keyword>
<feature type="region of interest" description="Phosphopantothenate--cysteine ligase" evidence="3">
    <location>
        <begin position="191"/>
        <end position="401"/>
    </location>
</feature>
<keyword evidence="3 4" id="KW-0436">Ligase</keyword>
<feature type="domain" description="DNA/pantothenate metabolism flavoprotein C-terminal" evidence="6">
    <location>
        <begin position="186"/>
        <end position="394"/>
    </location>
</feature>
<comment type="function">
    <text evidence="4">Catalyzes two steps in the biosynthesis of coenzyme A. In the first step cysteine is conjugated to 4'-phosphopantothenate to form 4-phosphopantothenoylcysteine, in the latter compound is decarboxylated to form 4'-phosphopantotheine.</text>
</comment>
<dbReference type="EC" id="4.1.1.36" evidence="3"/>
<dbReference type="PANTHER" id="PTHR14359:SF6">
    <property type="entry name" value="PHOSPHOPANTOTHENOYLCYSTEINE DECARBOXYLASE"/>
    <property type="match status" value="1"/>
</dbReference>
<protein>
    <recommendedName>
        <fullName evidence="3">Coenzyme A biosynthesis bifunctional protein CoaBC</fullName>
    </recommendedName>
    <alternativeName>
        <fullName evidence="3">DNA/pantothenate metabolism flavoprotein</fullName>
    </alternativeName>
    <alternativeName>
        <fullName evidence="3">Phosphopantothenoylcysteine synthetase/decarboxylase</fullName>
        <shortName evidence="3">PPCS-PPCDC</shortName>
    </alternativeName>
    <domain>
        <recommendedName>
            <fullName evidence="3">Phosphopantothenoylcysteine decarboxylase</fullName>
            <shortName evidence="3">PPC decarboxylase</shortName>
            <shortName evidence="3">PPC-DC</shortName>
            <ecNumber evidence="3">4.1.1.36</ecNumber>
        </recommendedName>
        <alternativeName>
            <fullName evidence="3">CoaC</fullName>
        </alternativeName>
    </domain>
    <domain>
        <recommendedName>
            <fullName evidence="3">Phosphopantothenate--cysteine ligase</fullName>
            <ecNumber evidence="3">6.3.2.5</ecNumber>
        </recommendedName>
        <alternativeName>
            <fullName evidence="3">CoaB</fullName>
        </alternativeName>
        <alternativeName>
            <fullName evidence="3">Phosphopantothenoylcysteine synthetase</fullName>
            <shortName evidence="3">PPC synthetase</shortName>
            <shortName evidence="3">PPC-S</shortName>
        </alternativeName>
    </domain>
</protein>
<dbReference type="InterPro" id="IPR003382">
    <property type="entry name" value="Flavoprotein"/>
</dbReference>
<feature type="binding site" evidence="3">
    <location>
        <position position="289"/>
    </location>
    <ligand>
        <name>CTP</name>
        <dbReference type="ChEBI" id="CHEBI:37563"/>
    </ligand>
</feature>